<organism evidence="1 2">
    <name type="scientific">Lucilia cuprina</name>
    <name type="common">Green bottle fly</name>
    <name type="synonym">Australian sheep blowfly</name>
    <dbReference type="NCBI Taxonomy" id="7375"/>
    <lineage>
        <taxon>Eukaryota</taxon>
        <taxon>Metazoa</taxon>
        <taxon>Ecdysozoa</taxon>
        <taxon>Arthropoda</taxon>
        <taxon>Hexapoda</taxon>
        <taxon>Insecta</taxon>
        <taxon>Pterygota</taxon>
        <taxon>Neoptera</taxon>
        <taxon>Endopterygota</taxon>
        <taxon>Diptera</taxon>
        <taxon>Brachycera</taxon>
        <taxon>Muscomorpha</taxon>
        <taxon>Oestroidea</taxon>
        <taxon>Calliphoridae</taxon>
        <taxon>Luciliinae</taxon>
        <taxon>Lucilia</taxon>
    </lineage>
</organism>
<protein>
    <submittedName>
        <fullName evidence="1">Uncharacterized protein</fullName>
    </submittedName>
</protein>
<evidence type="ECO:0000313" key="1">
    <source>
        <dbReference type="EMBL" id="KNC29390.1"/>
    </source>
</evidence>
<dbReference type="EMBL" id="JRES01000668">
    <property type="protein sequence ID" value="KNC29390.1"/>
    <property type="molecule type" value="Genomic_DNA"/>
</dbReference>
<keyword evidence="2" id="KW-1185">Reference proteome</keyword>
<comment type="caution">
    <text evidence="1">The sequence shown here is derived from an EMBL/GenBank/DDBJ whole genome shotgun (WGS) entry which is preliminary data.</text>
</comment>
<reference evidence="1 2" key="1">
    <citation type="journal article" date="2015" name="Nat. Commun.">
        <title>Lucilia cuprina genome unlocks parasitic fly biology to underpin future interventions.</title>
        <authorList>
            <person name="Anstead C.A."/>
            <person name="Korhonen P.K."/>
            <person name="Young N.D."/>
            <person name="Hall R.S."/>
            <person name="Jex A.R."/>
            <person name="Murali S.C."/>
            <person name="Hughes D.S."/>
            <person name="Lee S.F."/>
            <person name="Perry T."/>
            <person name="Stroehlein A.J."/>
            <person name="Ansell B.R."/>
            <person name="Breugelmans B."/>
            <person name="Hofmann A."/>
            <person name="Qu J."/>
            <person name="Dugan S."/>
            <person name="Lee S.L."/>
            <person name="Chao H."/>
            <person name="Dinh H."/>
            <person name="Han Y."/>
            <person name="Doddapaneni H.V."/>
            <person name="Worley K.C."/>
            <person name="Muzny D.M."/>
            <person name="Ioannidis P."/>
            <person name="Waterhouse R.M."/>
            <person name="Zdobnov E.M."/>
            <person name="James P.J."/>
            <person name="Bagnall N.H."/>
            <person name="Kotze A.C."/>
            <person name="Gibbs R.A."/>
            <person name="Richards S."/>
            <person name="Batterham P."/>
            <person name="Gasser R.B."/>
        </authorList>
    </citation>
    <scope>NUCLEOTIDE SEQUENCE [LARGE SCALE GENOMIC DNA]</scope>
    <source>
        <strain evidence="1 2">LS</strain>
        <tissue evidence="1">Full body</tissue>
    </source>
</reference>
<evidence type="ECO:0000313" key="2">
    <source>
        <dbReference type="Proteomes" id="UP000037069"/>
    </source>
</evidence>
<name>A0A0L0CAZ4_LUCCU</name>
<accession>A0A0L0CAZ4</accession>
<proteinExistence type="predicted"/>
<sequence>MALLQGDTISTTASARKNTPAHIYDFQKTLHRGAGSQSGRQKTPEISTSYNQSLHYKPKFNTPESCSVICTASASRNDKILSTNILFSRGFKTQTPHTPRSDLSIKRYKLLHSVLGATVTRGIRSLLRGIISRKIFEYNLDESSLNTPFDLYGFTSK</sequence>
<gene>
    <name evidence="1" type="ORF">FF38_06576</name>
</gene>
<dbReference type="AlphaFoldDB" id="A0A0L0CAZ4"/>
<dbReference type="Proteomes" id="UP000037069">
    <property type="component" value="Unassembled WGS sequence"/>
</dbReference>